<dbReference type="InterPro" id="IPR000504">
    <property type="entry name" value="RRM_dom"/>
</dbReference>
<reference evidence="4 5" key="1">
    <citation type="journal article" date="2015" name="Nature">
        <title>rRNA introns, odd ribosomes, and small enigmatic genomes across a large radiation of phyla.</title>
        <authorList>
            <person name="Brown C.T."/>
            <person name="Hug L.A."/>
            <person name="Thomas B.C."/>
            <person name="Sharon I."/>
            <person name="Castelle C.J."/>
            <person name="Singh A."/>
            <person name="Wilkins M.J."/>
            <person name="Williams K.H."/>
            <person name="Banfield J.F."/>
        </authorList>
    </citation>
    <scope>NUCLEOTIDE SEQUENCE [LARGE SCALE GENOMIC DNA]</scope>
</reference>
<evidence type="ECO:0000313" key="4">
    <source>
        <dbReference type="EMBL" id="KKS20575.1"/>
    </source>
</evidence>
<dbReference type="InterPro" id="IPR048289">
    <property type="entry name" value="RRM2_NsCP33-like"/>
</dbReference>
<comment type="caution">
    <text evidence="4">The sequence shown here is derived from an EMBL/GenBank/DDBJ whole genome shotgun (WGS) entry which is preliminary data.</text>
</comment>
<dbReference type="Gene3D" id="3.30.70.330">
    <property type="match status" value="1"/>
</dbReference>
<gene>
    <name evidence="4" type="ORF">UU78_C0059G0004</name>
</gene>
<evidence type="ECO:0000259" key="3">
    <source>
        <dbReference type="PROSITE" id="PS50102"/>
    </source>
</evidence>
<dbReference type="InterPro" id="IPR012677">
    <property type="entry name" value="Nucleotide-bd_a/b_plait_sf"/>
</dbReference>
<accession>A0A0G0X6H9</accession>
<dbReference type="PATRIC" id="fig|1618487.3.peg.757"/>
<dbReference type="GO" id="GO:0003729">
    <property type="term" value="F:mRNA binding"/>
    <property type="evidence" value="ECO:0007669"/>
    <property type="project" value="TreeGrafter"/>
</dbReference>
<evidence type="ECO:0000313" key="5">
    <source>
        <dbReference type="Proteomes" id="UP000034371"/>
    </source>
</evidence>
<dbReference type="InterPro" id="IPR050502">
    <property type="entry name" value="Euk_RNA-bind_prot"/>
</dbReference>
<dbReference type="EMBL" id="LCBY01000059">
    <property type="protein sequence ID" value="KKS20575.1"/>
    <property type="molecule type" value="Genomic_DNA"/>
</dbReference>
<keyword evidence="1" id="KW-0677">Repeat</keyword>
<proteinExistence type="predicted"/>
<dbReference type="AlphaFoldDB" id="A0A0G0X6H9"/>
<dbReference type="SMART" id="SM00360">
    <property type="entry name" value="RRM"/>
    <property type="match status" value="1"/>
</dbReference>
<dbReference type="InterPro" id="IPR035979">
    <property type="entry name" value="RBD_domain_sf"/>
</dbReference>
<dbReference type="CDD" id="cd21608">
    <property type="entry name" value="RRM2_NsCP33_like"/>
    <property type="match status" value="1"/>
</dbReference>
<dbReference type="PANTHER" id="PTHR48025">
    <property type="entry name" value="OS02G0815200 PROTEIN"/>
    <property type="match status" value="1"/>
</dbReference>
<dbReference type="SUPFAM" id="SSF54928">
    <property type="entry name" value="RNA-binding domain, RBD"/>
    <property type="match status" value="1"/>
</dbReference>
<evidence type="ECO:0000256" key="1">
    <source>
        <dbReference type="ARBA" id="ARBA00022737"/>
    </source>
</evidence>
<keyword evidence="2" id="KW-0694">RNA-binding</keyword>
<dbReference type="Proteomes" id="UP000034371">
    <property type="component" value="Unassembled WGS sequence"/>
</dbReference>
<dbReference type="PANTHER" id="PTHR48025:SF1">
    <property type="entry name" value="RRM DOMAIN-CONTAINING PROTEIN"/>
    <property type="match status" value="1"/>
</dbReference>
<evidence type="ECO:0000256" key="2">
    <source>
        <dbReference type="ARBA" id="ARBA00022884"/>
    </source>
</evidence>
<dbReference type="Pfam" id="PF00076">
    <property type="entry name" value="RRM_1"/>
    <property type="match status" value="1"/>
</dbReference>
<protein>
    <submittedName>
        <fullName evidence="4">RNP-1 like protein RNA-binding protein</fullName>
    </submittedName>
</protein>
<feature type="domain" description="RRM" evidence="3">
    <location>
        <begin position="3"/>
        <end position="81"/>
    </location>
</feature>
<sequence length="85" mass="9076">MAINLFVGNLPYTMDSAKLGETFAQAGTVVSAKVIVDKYSGRSRGFGFVEMSTDEEAKKAIETLNGTAIEGRPLVVNIARPPKTV</sequence>
<organism evidence="4 5">
    <name type="scientific">Candidatus Roizmanbacteria bacterium GW2011_GWC2_41_7</name>
    <dbReference type="NCBI Taxonomy" id="1618487"/>
    <lineage>
        <taxon>Bacteria</taxon>
        <taxon>Candidatus Roizmaniibacteriota</taxon>
    </lineage>
</organism>
<dbReference type="PROSITE" id="PS50102">
    <property type="entry name" value="RRM"/>
    <property type="match status" value="1"/>
</dbReference>
<name>A0A0G0X6H9_9BACT</name>